<comment type="caution">
    <text evidence="8">The sequence shown here is derived from an EMBL/GenBank/DDBJ whole genome shotgun (WGS) entry which is preliminary data.</text>
</comment>
<dbReference type="Proteomes" id="UP000722336">
    <property type="component" value="Unassembled WGS sequence"/>
</dbReference>
<feature type="chain" id="PRO_5046660977" evidence="6">
    <location>
        <begin position="20"/>
        <end position="461"/>
    </location>
</feature>
<dbReference type="InterPro" id="IPR002933">
    <property type="entry name" value="Peptidase_M20"/>
</dbReference>
<evidence type="ECO:0000256" key="4">
    <source>
        <dbReference type="ARBA" id="ARBA00022801"/>
    </source>
</evidence>
<evidence type="ECO:0000256" key="3">
    <source>
        <dbReference type="ARBA" id="ARBA00022723"/>
    </source>
</evidence>
<evidence type="ECO:0000256" key="1">
    <source>
        <dbReference type="ARBA" id="ARBA00006247"/>
    </source>
</evidence>
<accession>A0ABS6SHE9</accession>
<keyword evidence="5" id="KW-0862">Zinc</keyword>
<evidence type="ECO:0000256" key="2">
    <source>
        <dbReference type="ARBA" id="ARBA00022670"/>
    </source>
</evidence>
<feature type="signal peptide" evidence="6">
    <location>
        <begin position="1"/>
        <end position="19"/>
    </location>
</feature>
<dbReference type="Pfam" id="PF01546">
    <property type="entry name" value="Peptidase_M20"/>
    <property type="match status" value="1"/>
</dbReference>
<feature type="domain" description="Peptidase M20 dimerisation" evidence="7">
    <location>
        <begin position="211"/>
        <end position="351"/>
    </location>
</feature>
<sequence length="461" mass="49101">MKLPILAFAAALLIAPAQAAEPDSAQGKAALELYRDIISMRTAAGQGQVPRLAARVASDLKAAGFADEDIRIEPMDETVYLIAKYAGTGHRAPLVFMAHMDVVDALPKDWVHDPFTLREEKGNFLGRGTVDNKMGVAHLTRAFADLKASGFTPDRDLYLAFSGDEETGMKTTEALAAALARVKPEFALNSDAGGGMIDAEGKVQGYGLQVAEKTYATFDVTITNAGGHSSRPRADNAIYDLALLLRRVEGLQFPVRANDVTRGFIRAMAEAASPGAAAIMRRFADDPADSAAASALYNDWATRPNVATTCIATMLDAGHAENALPQSASAAINCRIFPGVEVAEVQARLETAGEGIDNVSWAVRDEPTASPISLPRADVTAAVEAALQRKYPGVTATPYQEAGGTDGIWFRRAGIPTYAVSPIFMRPENGGLHGLDENAPVDSFYFGLDYWPALIQSLASR</sequence>
<reference evidence="8 9" key="1">
    <citation type="submission" date="2021-04" db="EMBL/GenBank/DDBJ databases">
        <authorList>
            <person name="Pira H."/>
            <person name="Risdian C."/>
            <person name="Wink J."/>
        </authorList>
    </citation>
    <scope>NUCLEOTIDE SEQUENCE [LARGE SCALE GENOMIC DNA]</scope>
    <source>
        <strain evidence="8 9">WHA3</strain>
    </source>
</reference>
<evidence type="ECO:0000256" key="5">
    <source>
        <dbReference type="ARBA" id="ARBA00022833"/>
    </source>
</evidence>
<dbReference type="RefSeq" id="WP_218446690.1">
    <property type="nucleotide sequence ID" value="NZ_JAGSPA010000005.1"/>
</dbReference>
<comment type="similarity">
    <text evidence="1">Belongs to the peptidase M20A family.</text>
</comment>
<dbReference type="InterPro" id="IPR047177">
    <property type="entry name" value="Pept_M20A"/>
</dbReference>
<protein>
    <submittedName>
        <fullName evidence="8">M20/M25/M40 family metallo-hydrolase</fullName>
    </submittedName>
</protein>
<keyword evidence="2" id="KW-0645">Protease</keyword>
<evidence type="ECO:0000256" key="6">
    <source>
        <dbReference type="SAM" id="SignalP"/>
    </source>
</evidence>
<dbReference type="PANTHER" id="PTHR45962">
    <property type="entry name" value="N-FATTY-ACYL-AMINO ACID SYNTHASE/HYDROLASE PM20D1"/>
    <property type="match status" value="1"/>
</dbReference>
<keyword evidence="3" id="KW-0479">Metal-binding</keyword>
<keyword evidence="4" id="KW-0378">Hydrolase</keyword>
<keyword evidence="9" id="KW-1185">Reference proteome</keyword>
<name>A0ABS6SHE9_9SPHN</name>
<dbReference type="InterPro" id="IPR011650">
    <property type="entry name" value="Peptidase_M20_dimer"/>
</dbReference>
<proteinExistence type="inferred from homology"/>
<dbReference type="Pfam" id="PF07687">
    <property type="entry name" value="M20_dimer"/>
    <property type="match status" value="1"/>
</dbReference>
<dbReference type="NCBIfam" id="NF006596">
    <property type="entry name" value="PRK09133.1"/>
    <property type="match status" value="1"/>
</dbReference>
<gene>
    <name evidence="8" type="ORF">KCG44_13745</name>
</gene>
<evidence type="ECO:0000313" key="9">
    <source>
        <dbReference type="Proteomes" id="UP000722336"/>
    </source>
</evidence>
<evidence type="ECO:0000313" key="8">
    <source>
        <dbReference type="EMBL" id="MBV7257844.1"/>
    </source>
</evidence>
<keyword evidence="6" id="KW-0732">Signal</keyword>
<dbReference type="PANTHER" id="PTHR45962:SF1">
    <property type="entry name" value="N-FATTY-ACYL-AMINO ACID SYNTHASE_HYDROLASE PM20D1"/>
    <property type="match status" value="1"/>
</dbReference>
<dbReference type="EMBL" id="JAGSPA010000005">
    <property type="protein sequence ID" value="MBV7257844.1"/>
    <property type="molecule type" value="Genomic_DNA"/>
</dbReference>
<organism evidence="8 9">
    <name type="scientific">Pacificimonas pallii</name>
    <dbReference type="NCBI Taxonomy" id="2827236"/>
    <lineage>
        <taxon>Bacteria</taxon>
        <taxon>Pseudomonadati</taxon>
        <taxon>Pseudomonadota</taxon>
        <taxon>Alphaproteobacteria</taxon>
        <taxon>Sphingomonadales</taxon>
        <taxon>Sphingosinicellaceae</taxon>
        <taxon>Pacificimonas</taxon>
    </lineage>
</organism>
<evidence type="ECO:0000259" key="7">
    <source>
        <dbReference type="Pfam" id="PF07687"/>
    </source>
</evidence>